<dbReference type="GO" id="GO:0016192">
    <property type="term" value="P:vesicle-mediated transport"/>
    <property type="evidence" value="ECO:0007669"/>
    <property type="project" value="InterPro"/>
</dbReference>
<dbReference type="AlphaFoldDB" id="Q9TS60"/>
<accession>Q9TS60</accession>
<organism>
    <name type="scientific">Bos taurus</name>
    <name type="common">Bovine</name>
    <dbReference type="NCBI Taxonomy" id="9913"/>
    <lineage>
        <taxon>Eukaryota</taxon>
        <taxon>Metazoa</taxon>
        <taxon>Chordata</taxon>
        <taxon>Craniata</taxon>
        <taxon>Vertebrata</taxon>
        <taxon>Euteleostomi</taxon>
        <taxon>Mammalia</taxon>
        <taxon>Eutheria</taxon>
        <taxon>Laurasiatheria</taxon>
        <taxon>Artiodactyla</taxon>
        <taxon>Ruminantia</taxon>
        <taxon>Pecora</taxon>
        <taxon>Bovidae</taxon>
        <taxon>Bovinae</taxon>
        <taxon>Bos</taxon>
    </lineage>
</organism>
<dbReference type="Gene3D" id="2.60.40.1150">
    <property type="match status" value="1"/>
</dbReference>
<dbReference type="InterPro" id="IPR013037">
    <property type="entry name" value="Clathrin_b-adaptin_app_Ig-like"/>
</dbReference>
<dbReference type="GO" id="GO:0006886">
    <property type="term" value="P:intracellular protein transport"/>
    <property type="evidence" value="ECO:0007669"/>
    <property type="project" value="InterPro"/>
</dbReference>
<proteinExistence type="evidence at protein level"/>
<reference key="1">
    <citation type="journal article" date="1996" name="J. Biol. Chem.">
        <title>Interaction of Shc with adaptor protein adaptins.</title>
        <authorList>
            <person name="Okabayashi Y."/>
            <person name="Sugimoto Y."/>
            <person name="Totty N.F."/>
            <person name="Hsuan J."/>
            <person name="Kido Y."/>
            <person name="Sakaguchi K."/>
            <person name="Gout I."/>
            <person name="Waterfield M.D."/>
            <person name="Kasuga M."/>
        </authorList>
    </citation>
    <scope>PROTEIN SEQUENCE</scope>
</reference>
<name>Q9TS60_BOVIN</name>
<dbReference type="GO" id="GO:0012505">
    <property type="term" value="C:endomembrane system"/>
    <property type="evidence" value="ECO:0007669"/>
    <property type="project" value="UniProtKB-SubCell"/>
</dbReference>
<keyword id="KW-0903">Direct protein sequencing</keyword>
<sequence>KLVYLYLVNYAKKEYATEVDVDFVRKKGLEISGTFTHRQGHIYMEMNKNSFGVIPSTPLAIKMERQVVLRTDK</sequence>
<dbReference type="InterPro" id="IPR013041">
    <property type="entry name" value="Clathrin_app_Ig-like_sf"/>
</dbReference>
<comment type="subcellular location">
    <subcellularLocation>
        <location evidence="1">Endomembrane system</location>
        <topology evidence="1">Peripheral membrane protein</topology>
    </subcellularLocation>
</comment>
<dbReference type="SUPFAM" id="SSF49348">
    <property type="entry name" value="Clathrin adaptor appendage domain"/>
    <property type="match status" value="1"/>
</dbReference>
<evidence type="ECO:0000256" key="1">
    <source>
        <dbReference type="ARBA" id="ARBA00004184"/>
    </source>
</evidence>
<protein>
    <submittedName>
        <fullName>100 kDa beta-adaptin</fullName>
    </submittedName>
</protein>